<name>A4TWZ3_9PROT</name>
<dbReference type="Gene3D" id="3.40.1110.10">
    <property type="entry name" value="Calcium-transporting ATPase, cytoplasmic domain N"/>
    <property type="match status" value="1"/>
</dbReference>
<keyword evidence="6" id="KW-0067">ATP-binding</keyword>
<dbReference type="InterPro" id="IPR004014">
    <property type="entry name" value="ATPase_P-typ_cation-transptr_N"/>
</dbReference>
<feature type="transmembrane region" description="Helical" evidence="10">
    <location>
        <begin position="780"/>
        <end position="802"/>
    </location>
</feature>
<dbReference type="RefSeq" id="WP_106002076.1">
    <property type="nucleotide sequence ID" value="NZ_CP027527.1"/>
</dbReference>
<dbReference type="SUPFAM" id="SSF81653">
    <property type="entry name" value="Calcium ATPase, transduction domain A"/>
    <property type="match status" value="1"/>
</dbReference>
<evidence type="ECO:0000256" key="8">
    <source>
        <dbReference type="ARBA" id="ARBA00022989"/>
    </source>
</evidence>
<feature type="transmembrane region" description="Helical" evidence="10">
    <location>
        <begin position="85"/>
        <end position="102"/>
    </location>
</feature>
<dbReference type="Pfam" id="PF00689">
    <property type="entry name" value="Cation_ATPase_C"/>
    <property type="match status" value="1"/>
</dbReference>
<organism evidence="12">
    <name type="scientific">Magnetospirillum gryphiswaldense</name>
    <dbReference type="NCBI Taxonomy" id="55518"/>
    <lineage>
        <taxon>Bacteria</taxon>
        <taxon>Pseudomonadati</taxon>
        <taxon>Pseudomonadota</taxon>
        <taxon>Alphaproteobacteria</taxon>
        <taxon>Rhodospirillales</taxon>
        <taxon>Rhodospirillaceae</taxon>
        <taxon>Magnetospirillum</taxon>
    </lineage>
</organism>
<keyword evidence="5" id="KW-0547">Nucleotide-binding</keyword>
<dbReference type="PRINTS" id="PR00120">
    <property type="entry name" value="HATPASE"/>
</dbReference>
<proteinExistence type="inferred from homology"/>
<comment type="similarity">
    <text evidence="2">Belongs to the cation transport ATPase (P-type) (TC 3.A.3) family. Type IIA subfamily.</text>
</comment>
<evidence type="ECO:0000256" key="3">
    <source>
        <dbReference type="ARBA" id="ARBA00022475"/>
    </source>
</evidence>
<dbReference type="Pfam" id="PF00690">
    <property type="entry name" value="Cation_ATPase_N"/>
    <property type="match status" value="1"/>
</dbReference>
<dbReference type="SUPFAM" id="SSF81665">
    <property type="entry name" value="Calcium ATPase, transmembrane domain M"/>
    <property type="match status" value="1"/>
</dbReference>
<dbReference type="InterPro" id="IPR001757">
    <property type="entry name" value="P_typ_ATPase"/>
</dbReference>
<keyword evidence="7" id="KW-1278">Translocase</keyword>
<dbReference type="FunFam" id="3.40.50.1000:FF:000083">
    <property type="entry name" value="Sodium/potassium-transporting ATPase subunit alpha"/>
    <property type="match status" value="1"/>
</dbReference>
<feature type="transmembrane region" description="Helical" evidence="10">
    <location>
        <begin position="245"/>
        <end position="265"/>
    </location>
</feature>
<dbReference type="GO" id="GO:1902600">
    <property type="term" value="P:proton transmembrane transport"/>
    <property type="evidence" value="ECO:0007669"/>
    <property type="project" value="TreeGrafter"/>
</dbReference>
<keyword evidence="8 10" id="KW-1133">Transmembrane helix</keyword>
<dbReference type="SUPFAM" id="SSF81660">
    <property type="entry name" value="Metal cation-transporting ATPase, ATP-binding domain N"/>
    <property type="match status" value="1"/>
</dbReference>
<dbReference type="InterPro" id="IPR050510">
    <property type="entry name" value="Cation_transp_ATPase_P-type"/>
</dbReference>
<dbReference type="InterPro" id="IPR036412">
    <property type="entry name" value="HAD-like_sf"/>
</dbReference>
<accession>A4TWZ3</accession>
<gene>
    <name evidence="12" type="ORF">MGR_3715</name>
</gene>
<dbReference type="GO" id="GO:0019829">
    <property type="term" value="F:ATPase-coupled monoatomic cation transmembrane transporter activity"/>
    <property type="evidence" value="ECO:0007669"/>
    <property type="project" value="TreeGrafter"/>
</dbReference>
<reference evidence="12" key="1">
    <citation type="journal article" date="2007" name="J. Bacteriol.">
        <title>Comparative genome analysis of four magnetotactic bacteria reveals a complex set of group-specific genes implicated in magnetosome biomineralization and function.</title>
        <authorList>
            <person name="Richter M."/>
            <person name="Kube M."/>
            <person name="Bazylinski D.A."/>
            <person name="Lombardot T."/>
            <person name="Gloeckner F.O."/>
            <person name="Reinhardt R."/>
            <person name="Schueler D."/>
        </authorList>
    </citation>
    <scope>NUCLEOTIDE SEQUENCE</scope>
    <source>
        <strain evidence="12">MSR-1</strain>
    </source>
</reference>
<dbReference type="InterPro" id="IPR008250">
    <property type="entry name" value="ATPase_P-typ_transduc_dom_A_sf"/>
</dbReference>
<comment type="subcellular location">
    <subcellularLocation>
        <location evidence="1">Cell membrane</location>
        <topology evidence="1">Multi-pass membrane protein</topology>
    </subcellularLocation>
</comment>
<dbReference type="Gene3D" id="3.40.50.1000">
    <property type="entry name" value="HAD superfamily/HAD-like"/>
    <property type="match status" value="1"/>
</dbReference>
<dbReference type="PANTHER" id="PTHR43294">
    <property type="entry name" value="SODIUM/POTASSIUM-TRANSPORTING ATPASE SUBUNIT ALPHA"/>
    <property type="match status" value="1"/>
</dbReference>
<dbReference type="InterPro" id="IPR006068">
    <property type="entry name" value="ATPase_P-typ_cation-transptr_C"/>
</dbReference>
<feature type="transmembrane region" description="Helical" evidence="10">
    <location>
        <begin position="739"/>
        <end position="768"/>
    </location>
</feature>
<evidence type="ECO:0000256" key="1">
    <source>
        <dbReference type="ARBA" id="ARBA00004651"/>
    </source>
</evidence>
<evidence type="ECO:0000256" key="2">
    <source>
        <dbReference type="ARBA" id="ARBA00005675"/>
    </source>
</evidence>
<dbReference type="PROSITE" id="PS00154">
    <property type="entry name" value="ATPASE_E1_E2"/>
    <property type="match status" value="1"/>
</dbReference>
<keyword evidence="4 10" id="KW-0812">Transmembrane</keyword>
<dbReference type="SFLD" id="SFLDG00002">
    <property type="entry name" value="C1.7:_P-type_atpase_like"/>
    <property type="match status" value="1"/>
</dbReference>
<evidence type="ECO:0000256" key="7">
    <source>
        <dbReference type="ARBA" id="ARBA00022967"/>
    </source>
</evidence>
<dbReference type="SFLD" id="SFLDS00003">
    <property type="entry name" value="Haloacid_Dehalogenase"/>
    <property type="match status" value="1"/>
</dbReference>
<dbReference type="InterPro" id="IPR044492">
    <property type="entry name" value="P_typ_ATPase_HD_dom"/>
</dbReference>
<dbReference type="SMART" id="SM00831">
    <property type="entry name" value="Cation_ATPase_N"/>
    <property type="match status" value="1"/>
</dbReference>
<dbReference type="SUPFAM" id="SSF56784">
    <property type="entry name" value="HAD-like"/>
    <property type="match status" value="1"/>
</dbReference>
<dbReference type="InterPro" id="IPR023298">
    <property type="entry name" value="ATPase_P-typ_TM_dom_sf"/>
</dbReference>
<dbReference type="PANTHER" id="PTHR43294:SF21">
    <property type="entry name" value="CATION TRANSPORTING ATPASE"/>
    <property type="match status" value="1"/>
</dbReference>
<protein>
    <submittedName>
        <fullName evidence="12">Sodium/potassium-transporting ATPase, alpha subunit</fullName>
    </submittedName>
</protein>
<dbReference type="InterPro" id="IPR018303">
    <property type="entry name" value="ATPase_P-typ_P_site"/>
</dbReference>
<dbReference type="InterPro" id="IPR023299">
    <property type="entry name" value="ATPase_P-typ_cyto_dom_N"/>
</dbReference>
<evidence type="ECO:0000256" key="5">
    <source>
        <dbReference type="ARBA" id="ARBA00022741"/>
    </source>
</evidence>
<dbReference type="EMBL" id="CU459003">
    <property type="protein sequence ID" value="CAM75150.1"/>
    <property type="molecule type" value="Genomic_DNA"/>
</dbReference>
<keyword evidence="3" id="KW-1003">Cell membrane</keyword>
<keyword evidence="9 10" id="KW-0472">Membrane</keyword>
<evidence type="ECO:0000313" key="12">
    <source>
        <dbReference type="EMBL" id="CAM75150.1"/>
    </source>
</evidence>
<dbReference type="GO" id="GO:0005524">
    <property type="term" value="F:ATP binding"/>
    <property type="evidence" value="ECO:0007669"/>
    <property type="project" value="UniProtKB-KW"/>
</dbReference>
<evidence type="ECO:0000256" key="6">
    <source>
        <dbReference type="ARBA" id="ARBA00022840"/>
    </source>
</evidence>
<dbReference type="Pfam" id="PF08282">
    <property type="entry name" value="Hydrolase_3"/>
    <property type="match status" value="1"/>
</dbReference>
<sequence length="882" mass="93924">MRIQDLSVDAVYDALATTPEGLSAAEAARRLAEYGRNQVERIAPVSLLRRFARQFIHLFAVVLWLAAAMAFVAETFQPGQGMGTLGIAIVLVIVINGGFSFFQEYRSERALESLVLLLPLNVKARRGGALVEVAATELVPGDIVVLEEGNAVPADCRVIRSMGVQVNLASITGESVPVVRDAEADPKAEPSAARNILPAGADIAAGEAEAVIFATGMRTMLGAIAHLTQTAGQQTSPLQKEVIRLSRIISVMAVGSGLAFFAIGMSGGMEIWHASIFAIGLMVANVPEGLLPTVTLALAMASRRLAAKNVLVRKLTGVETLGSTTVICTDKTGTLTENRMQAKQAFIAGQLVEAAAIAEAGLAGKLALETAGLCQTLDVVDHQLVGDPTEIALVQLAGGKPGGEPVDGISFDSTRRRMSLLYAQADTVVLHVKGALESLLPLCDRITATDGVQTITEADREALSQAEIHMAEAGMRVLALARREMTPGTVKEEWESNLVLLGLIGLQDPPRPAVPDAVARCRVAGIKVVMVTGDHPRTAEAVARQVGLVTRPHPRIIVGDHLERMNKTQLQLALDAPEIIFARTRADQKWRIVEALQAKGEVVAVTGDGVNDAPALKQADIGIAMGASGTDVARQAADMVLLDDNFASIVAAIEEGRAVFDNIRKFLTYILTSNIPEMVPYLLFAVFNVPLGLTVAQILAIDLGTDMVPALALAVERPHPEVMNRPPRRRSERLIDTGLLIRAYGFLGPLQAAGAMAAFFIVLAGGGWSWGQELATDAPLYLHATTACLATVVVMQMANLFACRSHDRSAFRFSPHTNRLIPVGLAFEAALIAALVYTPVGNALFATTLLDVNDWLRAGVFALLLLLAEEARKLIVRQFRAG</sequence>
<dbReference type="SFLD" id="SFLDF00027">
    <property type="entry name" value="p-type_atpase"/>
    <property type="match status" value="1"/>
</dbReference>
<dbReference type="InterPro" id="IPR023214">
    <property type="entry name" value="HAD_sf"/>
</dbReference>
<dbReference type="Gene3D" id="1.20.1110.10">
    <property type="entry name" value="Calcium-transporting ATPase, transmembrane domain"/>
    <property type="match status" value="1"/>
</dbReference>
<dbReference type="Gene3D" id="2.70.150.10">
    <property type="entry name" value="Calcium-transporting ATPase, cytoplasmic transduction domain A"/>
    <property type="match status" value="1"/>
</dbReference>
<feature type="transmembrane region" description="Helical" evidence="10">
    <location>
        <begin position="55"/>
        <end position="73"/>
    </location>
</feature>
<evidence type="ECO:0000256" key="4">
    <source>
        <dbReference type="ARBA" id="ARBA00022692"/>
    </source>
</evidence>
<evidence type="ECO:0000259" key="11">
    <source>
        <dbReference type="SMART" id="SM00831"/>
    </source>
</evidence>
<dbReference type="PRINTS" id="PR00119">
    <property type="entry name" value="CATATPASE"/>
</dbReference>
<dbReference type="NCBIfam" id="TIGR01494">
    <property type="entry name" value="ATPase_P-type"/>
    <property type="match status" value="3"/>
</dbReference>
<dbReference type="GO" id="GO:0016887">
    <property type="term" value="F:ATP hydrolysis activity"/>
    <property type="evidence" value="ECO:0007669"/>
    <property type="project" value="InterPro"/>
</dbReference>
<evidence type="ECO:0000256" key="9">
    <source>
        <dbReference type="ARBA" id="ARBA00023136"/>
    </source>
</evidence>
<dbReference type="AlphaFoldDB" id="A4TWZ3"/>
<evidence type="ECO:0000256" key="10">
    <source>
        <dbReference type="SAM" id="Phobius"/>
    </source>
</evidence>
<feature type="domain" description="Cation-transporting P-type ATPase N-terminal" evidence="11">
    <location>
        <begin position="2"/>
        <end position="75"/>
    </location>
</feature>
<dbReference type="GO" id="GO:0005886">
    <property type="term" value="C:plasma membrane"/>
    <property type="evidence" value="ECO:0007669"/>
    <property type="project" value="UniProtKB-SubCell"/>
</dbReference>
<dbReference type="Pfam" id="PF13246">
    <property type="entry name" value="Cation_ATPase"/>
    <property type="match status" value="1"/>
</dbReference>
<dbReference type="Pfam" id="PF00122">
    <property type="entry name" value="E1-E2_ATPase"/>
    <property type="match status" value="1"/>
</dbReference>
<feature type="transmembrane region" description="Helical" evidence="10">
    <location>
        <begin position="823"/>
        <end position="849"/>
    </location>
</feature>
<dbReference type="InterPro" id="IPR059000">
    <property type="entry name" value="ATPase_P-type_domA"/>
</dbReference>
<dbReference type="GO" id="GO:0015662">
    <property type="term" value="F:P-type ion transporter activity"/>
    <property type="evidence" value="ECO:0007669"/>
    <property type="project" value="UniProtKB-ARBA"/>
</dbReference>